<evidence type="ECO:0000313" key="2">
    <source>
        <dbReference type="Proteomes" id="UP000183413"/>
    </source>
</evidence>
<dbReference type="Gene3D" id="3.40.50.300">
    <property type="entry name" value="P-loop containing nucleotide triphosphate hydrolases"/>
    <property type="match status" value="1"/>
</dbReference>
<evidence type="ECO:0000313" key="1">
    <source>
        <dbReference type="EMBL" id="SFO37870.1"/>
    </source>
</evidence>
<dbReference type="GeneID" id="99652235"/>
<reference evidence="1 2" key="1">
    <citation type="submission" date="2016-10" db="EMBL/GenBank/DDBJ databases">
        <authorList>
            <person name="de Groot N.N."/>
        </authorList>
    </citation>
    <scope>NUCLEOTIDE SEQUENCE [LARGE SCALE GENOMIC DNA]</scope>
    <source>
        <strain evidence="1 2">DSM 43067</strain>
    </source>
</reference>
<dbReference type="Proteomes" id="UP000183413">
    <property type="component" value="Unassembled WGS sequence"/>
</dbReference>
<dbReference type="SUPFAM" id="SSF52540">
    <property type="entry name" value="P-loop containing nucleoside triphosphate hydrolases"/>
    <property type="match status" value="1"/>
</dbReference>
<protein>
    <recommendedName>
        <fullName evidence="3">Sulfotransferase family protein</fullName>
    </recommendedName>
</protein>
<keyword evidence="2" id="KW-1185">Reference proteome</keyword>
<organism evidence="1 2">
    <name type="scientific">Actinomadura madurae</name>
    <dbReference type="NCBI Taxonomy" id="1993"/>
    <lineage>
        <taxon>Bacteria</taxon>
        <taxon>Bacillati</taxon>
        <taxon>Actinomycetota</taxon>
        <taxon>Actinomycetes</taxon>
        <taxon>Streptosporangiales</taxon>
        <taxon>Thermomonosporaceae</taxon>
        <taxon>Actinomadura</taxon>
    </lineage>
</organism>
<accession>A0A1I5GPN5</accession>
<dbReference type="RefSeq" id="WP_075021558.1">
    <property type="nucleotide sequence ID" value="NZ_CP083237.1"/>
</dbReference>
<gene>
    <name evidence="1" type="ORF">SAMN04489713_105332</name>
</gene>
<dbReference type="EMBL" id="FOVH01000005">
    <property type="protein sequence ID" value="SFO37870.1"/>
    <property type="molecule type" value="Genomic_DNA"/>
</dbReference>
<dbReference type="eggNOG" id="ENOG502ZKCA">
    <property type="taxonomic scope" value="Bacteria"/>
</dbReference>
<sequence length="344" mass="38457">MDVEKHAVPVQPGRFANLRSRLRDGQDRLPTSVFVVGTLFSGSTLLGRDMTARIRGAHYVGELNNFTQMPEYSHKDAGLVCGPCSLLGKECRHFTDALRERVSYDDILGMHRRFARSLGVSVVVDGSKYVAWLRQAVEQQLADPTSRATLSVIVTARNPIAFALSYQNRTGEPLWRGAGIWRDTYVDALRTVNTYGLPHMVVRYEDYMARPERSLERLAGFLHLPLDAEPDNTRIHDTGGNWSSFVPYVGKEQLEGYIRRLDGPGRAEAEDFVRHARAYWNDEKPREDTRWRRSLKAGEANAVLSTPGLTDVAGILGYNVAEVVHAAVQGAPAKPRKPMPATEQ</sequence>
<dbReference type="AlphaFoldDB" id="A0A1I5GPN5"/>
<dbReference type="InParanoid" id="A0A1I5GPN5"/>
<proteinExistence type="predicted"/>
<dbReference type="InterPro" id="IPR027417">
    <property type="entry name" value="P-loop_NTPase"/>
</dbReference>
<dbReference type="STRING" id="1993.SAMN04489713_105332"/>
<name>A0A1I5GPN5_9ACTN</name>
<evidence type="ECO:0008006" key="3">
    <source>
        <dbReference type="Google" id="ProtNLM"/>
    </source>
</evidence>